<evidence type="ECO:0000313" key="6">
    <source>
        <dbReference type="Proteomes" id="UP001164746"/>
    </source>
</evidence>
<dbReference type="Proteomes" id="UP001164746">
    <property type="component" value="Chromosome 16"/>
</dbReference>
<gene>
    <name evidence="5" type="ORF">MAR_002534</name>
</gene>
<dbReference type="PROSITE" id="PS51406">
    <property type="entry name" value="FIBRINOGEN_C_2"/>
    <property type="match status" value="1"/>
</dbReference>
<feature type="domain" description="Fibrinogen C-terminal" evidence="4">
    <location>
        <begin position="125"/>
        <end position="261"/>
    </location>
</feature>
<evidence type="ECO:0000259" key="4">
    <source>
        <dbReference type="PROSITE" id="PS51406"/>
    </source>
</evidence>
<dbReference type="PANTHER" id="PTHR19143:SF327">
    <property type="entry name" value="FI21813P1-RELATED"/>
    <property type="match status" value="1"/>
</dbReference>
<dbReference type="InterPro" id="IPR014716">
    <property type="entry name" value="Fibrinogen_a/b/g_C_1"/>
</dbReference>
<dbReference type="SUPFAM" id="SSF56496">
    <property type="entry name" value="Fibrinogen C-terminal domain-like"/>
    <property type="match status" value="1"/>
</dbReference>
<evidence type="ECO:0000256" key="2">
    <source>
        <dbReference type="SAM" id="SignalP"/>
    </source>
</evidence>
<organism evidence="5 6">
    <name type="scientific">Mya arenaria</name>
    <name type="common">Soft-shell clam</name>
    <dbReference type="NCBI Taxonomy" id="6604"/>
    <lineage>
        <taxon>Eukaryota</taxon>
        <taxon>Metazoa</taxon>
        <taxon>Spiralia</taxon>
        <taxon>Lophotrochozoa</taxon>
        <taxon>Mollusca</taxon>
        <taxon>Bivalvia</taxon>
        <taxon>Autobranchia</taxon>
        <taxon>Heteroconchia</taxon>
        <taxon>Euheterodonta</taxon>
        <taxon>Imparidentia</taxon>
        <taxon>Neoheterodontei</taxon>
        <taxon>Myida</taxon>
        <taxon>Myoidea</taxon>
        <taxon>Myidae</taxon>
        <taxon>Mya</taxon>
    </lineage>
</organism>
<keyword evidence="1" id="KW-1015">Disulfide bond</keyword>
<dbReference type="InterPro" id="IPR050373">
    <property type="entry name" value="Fibrinogen_C-term_domain"/>
</dbReference>
<keyword evidence="6" id="KW-1185">Reference proteome</keyword>
<keyword evidence="1" id="KW-0245">EGF-like domain</keyword>
<dbReference type="PROSITE" id="PS01186">
    <property type="entry name" value="EGF_2"/>
    <property type="match status" value="1"/>
</dbReference>
<feature type="signal peptide" evidence="2">
    <location>
        <begin position="1"/>
        <end position="20"/>
    </location>
</feature>
<dbReference type="EMBL" id="CP111027">
    <property type="protein sequence ID" value="WAR28966.1"/>
    <property type="molecule type" value="Genomic_DNA"/>
</dbReference>
<proteinExistence type="predicted"/>
<dbReference type="InterPro" id="IPR000742">
    <property type="entry name" value="EGF"/>
</dbReference>
<dbReference type="PROSITE" id="PS00022">
    <property type="entry name" value="EGF_1"/>
    <property type="match status" value="1"/>
</dbReference>
<dbReference type="Pfam" id="PF00147">
    <property type="entry name" value="Fibrinogen_C"/>
    <property type="match status" value="1"/>
</dbReference>
<dbReference type="SMART" id="SM00186">
    <property type="entry name" value="FBG"/>
    <property type="match status" value="1"/>
</dbReference>
<dbReference type="InterPro" id="IPR036056">
    <property type="entry name" value="Fibrinogen-like_C"/>
</dbReference>
<accession>A0ABY7G7E7</accession>
<evidence type="ECO:0000256" key="1">
    <source>
        <dbReference type="PROSITE-ProRule" id="PRU00076"/>
    </source>
</evidence>
<dbReference type="PANTHER" id="PTHR19143">
    <property type="entry name" value="FIBRINOGEN/TENASCIN/ANGIOPOEITIN"/>
    <property type="match status" value="1"/>
</dbReference>
<dbReference type="PROSITE" id="PS50026">
    <property type="entry name" value="EGF_3"/>
    <property type="match status" value="1"/>
</dbReference>
<protein>
    <submittedName>
        <fullName evidence="5">ANGL2-like protein</fullName>
    </submittedName>
</protein>
<reference evidence="5" key="1">
    <citation type="submission" date="2022-11" db="EMBL/GenBank/DDBJ databases">
        <title>Centuries of genome instability and evolution in soft-shell clam transmissible cancer (bioRxiv).</title>
        <authorList>
            <person name="Hart S.F.M."/>
            <person name="Yonemitsu M.A."/>
            <person name="Giersch R.M."/>
            <person name="Beal B.F."/>
            <person name="Arriagada G."/>
            <person name="Davis B.W."/>
            <person name="Ostrander E.A."/>
            <person name="Goff S.P."/>
            <person name="Metzger M.J."/>
        </authorList>
    </citation>
    <scope>NUCLEOTIDE SEQUENCE</scope>
    <source>
        <strain evidence="5">MELC-2E11</strain>
        <tissue evidence="5">Siphon/mantle</tissue>
    </source>
</reference>
<name>A0ABY7G7E7_MYAAR</name>
<feature type="domain" description="EGF-like" evidence="3">
    <location>
        <begin position="84"/>
        <end position="123"/>
    </location>
</feature>
<sequence>MYRITIHLTFTCILVRMAFAVNRTCLVGNDAPHPQDFNRVTVCGSHEHCQGSSVKSPDISICSQCCNNDICAKCGAFLNHAMKYEIGCLPSDNGGTCSIGTGNGNGSVFICTCRIGFSGDMCDRGLEGMHNLTRDGRHYQLRVELVDASGRKLYQVYDDFSIGGLAAFTLHVGANRGTAGDSLSGHDGFGFSSMLPNIDRDSNAASCAEYLQGNWWFHSCADSCLTCKYDIPGTNNCRSMAWNSVAYCQSLREVRMMVRPM</sequence>
<feature type="chain" id="PRO_5046880447" evidence="2">
    <location>
        <begin position="21"/>
        <end position="261"/>
    </location>
</feature>
<evidence type="ECO:0000259" key="3">
    <source>
        <dbReference type="PROSITE" id="PS50026"/>
    </source>
</evidence>
<evidence type="ECO:0000313" key="5">
    <source>
        <dbReference type="EMBL" id="WAR28966.1"/>
    </source>
</evidence>
<dbReference type="InterPro" id="IPR002181">
    <property type="entry name" value="Fibrinogen_a/b/g_C_dom"/>
</dbReference>
<dbReference type="Gene3D" id="3.90.215.10">
    <property type="entry name" value="Gamma Fibrinogen, chain A, domain 1"/>
    <property type="match status" value="1"/>
</dbReference>
<comment type="caution">
    <text evidence="1">Lacks conserved residue(s) required for the propagation of feature annotation.</text>
</comment>
<feature type="disulfide bond" evidence="1">
    <location>
        <begin position="113"/>
        <end position="122"/>
    </location>
</feature>
<keyword evidence="2" id="KW-0732">Signal</keyword>